<evidence type="ECO:0000256" key="8">
    <source>
        <dbReference type="ARBA" id="ARBA00022989"/>
    </source>
</evidence>
<dbReference type="GO" id="GO:0001665">
    <property type="term" value="F:alpha-N-acetylgalactosaminide alpha-2,6-sialyltransferase activity"/>
    <property type="evidence" value="ECO:0007669"/>
    <property type="project" value="TreeGrafter"/>
</dbReference>
<dbReference type="AlphaFoldDB" id="A0A8K0EE68"/>
<dbReference type="EMBL" id="OV696702">
    <property type="protein sequence ID" value="CAH1249654.1"/>
    <property type="molecule type" value="Genomic_DNA"/>
</dbReference>
<evidence type="ECO:0000313" key="18">
    <source>
        <dbReference type="Proteomes" id="UP000838412"/>
    </source>
</evidence>
<evidence type="ECO:0000256" key="2">
    <source>
        <dbReference type="ARBA" id="ARBA00006003"/>
    </source>
</evidence>
<dbReference type="Pfam" id="PF00777">
    <property type="entry name" value="Glyco_transf_29"/>
    <property type="match status" value="1"/>
</dbReference>
<evidence type="ECO:0000256" key="1">
    <source>
        <dbReference type="ARBA" id="ARBA00004323"/>
    </source>
</evidence>
<feature type="region of interest" description="Disordered" evidence="15">
    <location>
        <begin position="463"/>
        <end position="508"/>
    </location>
</feature>
<name>A0A8K0EE68_BRALA</name>
<keyword evidence="10" id="KW-0443">Lipid metabolism</keyword>
<evidence type="ECO:0000256" key="3">
    <source>
        <dbReference type="ARBA" id="ARBA00022676"/>
    </source>
</evidence>
<comment type="similarity">
    <text evidence="2">Belongs to the glycosyltransferase 29 family.</text>
</comment>
<dbReference type="InterPro" id="IPR001675">
    <property type="entry name" value="Glyco_trans_29"/>
</dbReference>
<evidence type="ECO:0000256" key="6">
    <source>
        <dbReference type="ARBA" id="ARBA00022968"/>
    </source>
</evidence>
<keyword evidence="13" id="KW-0325">Glycoprotein</keyword>
<dbReference type="GO" id="GO:0000139">
    <property type="term" value="C:Golgi membrane"/>
    <property type="evidence" value="ECO:0007669"/>
    <property type="project" value="UniProtKB-SubCell"/>
</dbReference>
<evidence type="ECO:0000256" key="10">
    <source>
        <dbReference type="ARBA" id="ARBA00023098"/>
    </source>
</evidence>
<accession>A0A8K0EE68</accession>
<dbReference type="Proteomes" id="UP000838412">
    <property type="component" value="Chromosome 17"/>
</dbReference>
<dbReference type="InterPro" id="IPR038578">
    <property type="entry name" value="GT29-like_sf"/>
</dbReference>
<evidence type="ECO:0000313" key="17">
    <source>
        <dbReference type="EMBL" id="CAH1249654.1"/>
    </source>
</evidence>
<reference evidence="17" key="1">
    <citation type="submission" date="2022-01" db="EMBL/GenBank/DDBJ databases">
        <authorList>
            <person name="Braso-Vives M."/>
        </authorList>
    </citation>
    <scope>NUCLEOTIDE SEQUENCE</scope>
</reference>
<evidence type="ECO:0000256" key="14">
    <source>
        <dbReference type="ARBA" id="ARBA00043744"/>
    </source>
</evidence>
<keyword evidence="9" id="KW-0333">Golgi apparatus</keyword>
<proteinExistence type="inferred from homology"/>
<feature type="region of interest" description="Disordered" evidence="15">
    <location>
        <begin position="373"/>
        <end position="425"/>
    </location>
</feature>
<evidence type="ECO:0000256" key="4">
    <source>
        <dbReference type="ARBA" id="ARBA00022679"/>
    </source>
</evidence>
<evidence type="ECO:0000256" key="5">
    <source>
        <dbReference type="ARBA" id="ARBA00022692"/>
    </source>
</evidence>
<dbReference type="PANTHER" id="PTHR45906">
    <property type="entry name" value="ALPHA-N-ACETYL-NEURAMINYL-2,3-BETA-GALACTOSYL-1, 3-N-ACETYL-GALACTOSAMINIDE ALPHA-2,6-SIALYLTRANSFERASE-LIKE"/>
    <property type="match status" value="1"/>
</dbReference>
<keyword evidence="8 16" id="KW-1133">Transmembrane helix</keyword>
<dbReference type="GO" id="GO:0001574">
    <property type="term" value="P:ganglioside biosynthetic process"/>
    <property type="evidence" value="ECO:0007669"/>
    <property type="project" value="TreeGrafter"/>
</dbReference>
<keyword evidence="7" id="KW-0730">Sialic acid</keyword>
<gene>
    <name evidence="17" type="primary">ST6GALNAC4</name>
    <name evidence="17" type="ORF">BLAG_LOCUS10681</name>
</gene>
<evidence type="ECO:0000256" key="11">
    <source>
        <dbReference type="ARBA" id="ARBA00023136"/>
    </source>
</evidence>
<comment type="catalytic activity">
    <reaction evidence="14">
        <text>a ganglioside GM1b (d18:1(4E)) + CMP-N-acetyl-beta-neuraminate = a ganglioside GD1alpha (d18:1(4E)) + CMP + H(+)</text>
        <dbReference type="Rhea" id="RHEA:41968"/>
        <dbReference type="ChEBI" id="CHEBI:15378"/>
        <dbReference type="ChEBI" id="CHEBI:57812"/>
        <dbReference type="ChEBI" id="CHEBI:60377"/>
        <dbReference type="ChEBI" id="CHEBI:78568"/>
        <dbReference type="ChEBI" id="CHEBI:78569"/>
    </reaction>
    <physiologicalReaction direction="left-to-right" evidence="14">
        <dbReference type="Rhea" id="RHEA:41969"/>
    </physiologicalReaction>
</comment>
<keyword evidence="11 16" id="KW-0472">Membrane</keyword>
<evidence type="ECO:0000256" key="15">
    <source>
        <dbReference type="SAM" id="MobiDB-lite"/>
    </source>
</evidence>
<evidence type="ECO:0000256" key="13">
    <source>
        <dbReference type="ARBA" id="ARBA00023180"/>
    </source>
</evidence>
<dbReference type="PANTHER" id="PTHR45906:SF1">
    <property type="entry name" value="ALPHA-N-ACETYL-NEURAMINYL-2,3-BETA-GALACTOSYL-1, 3-N-ACETYL-GALACTOSAMINIDE ALPHA-2,6-SIALYLTRANSFERASE-LIKE"/>
    <property type="match status" value="1"/>
</dbReference>
<sequence>MGDTDTGLIDRIRARLAAVNFLKKTEPPPVVVPPPQPIAPEVQIPEESKEVQRTRSFLDDVAAALFRSVNRDIRAGKKQLVKDEQFMKARLYDCICDELEKSGRADDIRHVEMEATHSLLTPAKMEEELPLPTTSFICNFSKCKVAVEVKRVTDKFKGEFQSIRDAFAKMAYFVAHKGCDIGYVFAYGTVGDFSRFDLSHRCLPMTGEFGELDVILSRDTRIIRQFARHGLKTIPWCFRKEMRANLVPEKEKFGVFCVRLYSVRATSRGQQFSENTSDSERLANVYAQKLDLAPSLIFNAEDARREIERVDEHVQARVYTVDKAVSQYAGVLDMLDQGTSFPGQEEDFAFLGKLLRHRLRMASSGFRTPRRLSVVSELSAPPSEIAPDPETGEETGRDTDGDFSSGNEEGEEDDPELFRTKSVRSLAVEPTHGILKKDDGTQRLKRTKSVTLILPAYMEEAMANPEGMIAAPEPDSGSDEEEEDPKEKKKSKKKAPKIEVPGFSKKRTPYGQDLMGYRRSEERKTKTYLKQNYNKKRRPKGWHRYSSDEKRVAWGPARPRIIQGELFMKDKRPFLAGIVVGFTLCTFLYVPTYLYLGELRTQPLWHAAMFKRLSQQTAVPTRVPNTTAAPTRPPGPVHPAPFNLTNPLSGYVNVLKDKEAFNMRCGVCALVSTSGHVLNYTAGAEIDQAECVIRMNHAPVEGYEKHVGTRTTVRVVTHSSFTYALKEITHIFSRQNRSKVVVWGPDDTMRIGGKAYNHLSRLTKESKGVEFYMLTPARMSYAHTLFDKETGIQTGRTGHEIFLSTGWFTMVLATEMCGQVKVYGMSNGDSCSDPNAYPVAYHYFASSHKNYRKECDEYKWMEGQAKLVHRFFAEKRVFEMWSKYHKISFHCPSWKPKG</sequence>
<dbReference type="Gene3D" id="3.90.1480.20">
    <property type="entry name" value="Glycosyl transferase family 29"/>
    <property type="match status" value="1"/>
</dbReference>
<protein>
    <submittedName>
        <fullName evidence="17">ST6GALNAC4 protein</fullName>
    </submittedName>
</protein>
<evidence type="ECO:0000256" key="16">
    <source>
        <dbReference type="SAM" id="Phobius"/>
    </source>
</evidence>
<keyword evidence="3" id="KW-0328">Glycosyltransferase</keyword>
<keyword evidence="12" id="KW-1015">Disulfide bond</keyword>
<organism evidence="17 18">
    <name type="scientific">Branchiostoma lanceolatum</name>
    <name type="common">Common lancelet</name>
    <name type="synonym">Amphioxus lanceolatum</name>
    <dbReference type="NCBI Taxonomy" id="7740"/>
    <lineage>
        <taxon>Eukaryota</taxon>
        <taxon>Metazoa</taxon>
        <taxon>Chordata</taxon>
        <taxon>Cephalochordata</taxon>
        <taxon>Leptocardii</taxon>
        <taxon>Amphioxiformes</taxon>
        <taxon>Branchiostomatidae</taxon>
        <taxon>Branchiostoma</taxon>
    </lineage>
</organism>
<evidence type="ECO:0000256" key="7">
    <source>
        <dbReference type="ARBA" id="ARBA00022981"/>
    </source>
</evidence>
<keyword evidence="6" id="KW-0735">Signal-anchor</keyword>
<keyword evidence="5 16" id="KW-0812">Transmembrane</keyword>
<keyword evidence="18" id="KW-1185">Reference proteome</keyword>
<comment type="subcellular location">
    <subcellularLocation>
        <location evidence="1">Golgi apparatus membrane</location>
        <topology evidence="1">Single-pass type II membrane protein</topology>
    </subcellularLocation>
</comment>
<feature type="transmembrane region" description="Helical" evidence="16">
    <location>
        <begin position="574"/>
        <end position="596"/>
    </location>
</feature>
<evidence type="ECO:0000256" key="12">
    <source>
        <dbReference type="ARBA" id="ARBA00023157"/>
    </source>
</evidence>
<evidence type="ECO:0000256" key="9">
    <source>
        <dbReference type="ARBA" id="ARBA00023034"/>
    </source>
</evidence>
<keyword evidence="4" id="KW-0808">Transferase</keyword>
<dbReference type="OrthoDB" id="10016437at2759"/>